<reference evidence="2" key="1">
    <citation type="submission" date="2022-03" db="EMBL/GenBank/DDBJ databases">
        <authorList>
            <person name="Martin C."/>
        </authorList>
    </citation>
    <scope>NUCLEOTIDE SEQUENCE</scope>
</reference>
<dbReference type="EMBL" id="CAIIXF020000001">
    <property type="protein sequence ID" value="CAH1775463.1"/>
    <property type="molecule type" value="Genomic_DNA"/>
</dbReference>
<keyword evidence="1" id="KW-0812">Transmembrane</keyword>
<protein>
    <submittedName>
        <fullName evidence="2">Uncharacterized protein</fullName>
    </submittedName>
</protein>
<feature type="transmembrane region" description="Helical" evidence="1">
    <location>
        <begin position="256"/>
        <end position="283"/>
    </location>
</feature>
<feature type="non-terminal residue" evidence="2">
    <location>
        <position position="1"/>
    </location>
</feature>
<dbReference type="AlphaFoldDB" id="A0A8S4N307"/>
<evidence type="ECO:0000313" key="2">
    <source>
        <dbReference type="EMBL" id="CAH1775463.1"/>
    </source>
</evidence>
<keyword evidence="1" id="KW-1133">Transmembrane helix</keyword>
<proteinExistence type="predicted"/>
<gene>
    <name evidence="2" type="ORF">OFUS_LOCUS2762</name>
</gene>
<sequence>VTAKDVIILEQSNVTATDETGAIQSWTFESGTENPWMTSCMVALFSTLNEAKPYIEKKFPCSIPKDLVITRQNYYPLADACMAKYDYVEEDGVYAVLLIPPEANHYCKPDVPYFRQVTNEQLVKEAEKEAKDQQNSSVPIIFVCIEGTSGIDQDAYLTIRCKIENETELTDEIVMKHCMMRPGWKYSQVDTPKDCALKNVEGQDDMETFSAAYYYVFSCIACLGLLGNCLTLFAMAKAKPHPSRCYIVCLIITQNVYLLLAFCSSVVALVSSFMYLYTFMLYFCQVISVL</sequence>
<comment type="caution">
    <text evidence="2">The sequence shown here is derived from an EMBL/GenBank/DDBJ whole genome shotgun (WGS) entry which is preliminary data.</text>
</comment>
<feature type="non-terminal residue" evidence="2">
    <location>
        <position position="290"/>
    </location>
</feature>
<dbReference type="Gene3D" id="1.20.1070.10">
    <property type="entry name" value="Rhodopsin 7-helix transmembrane proteins"/>
    <property type="match status" value="1"/>
</dbReference>
<keyword evidence="1" id="KW-0472">Membrane</keyword>
<evidence type="ECO:0000256" key="1">
    <source>
        <dbReference type="SAM" id="Phobius"/>
    </source>
</evidence>
<evidence type="ECO:0000313" key="3">
    <source>
        <dbReference type="Proteomes" id="UP000749559"/>
    </source>
</evidence>
<name>A0A8S4N307_OWEFU</name>
<dbReference type="Proteomes" id="UP000749559">
    <property type="component" value="Unassembled WGS sequence"/>
</dbReference>
<dbReference type="SUPFAM" id="SSF81321">
    <property type="entry name" value="Family A G protein-coupled receptor-like"/>
    <property type="match status" value="1"/>
</dbReference>
<feature type="transmembrane region" description="Helical" evidence="1">
    <location>
        <begin position="212"/>
        <end position="235"/>
    </location>
</feature>
<keyword evidence="3" id="KW-1185">Reference proteome</keyword>
<organism evidence="2 3">
    <name type="scientific">Owenia fusiformis</name>
    <name type="common">Polychaete worm</name>
    <dbReference type="NCBI Taxonomy" id="6347"/>
    <lineage>
        <taxon>Eukaryota</taxon>
        <taxon>Metazoa</taxon>
        <taxon>Spiralia</taxon>
        <taxon>Lophotrochozoa</taxon>
        <taxon>Annelida</taxon>
        <taxon>Polychaeta</taxon>
        <taxon>Sedentaria</taxon>
        <taxon>Canalipalpata</taxon>
        <taxon>Sabellida</taxon>
        <taxon>Oweniida</taxon>
        <taxon>Oweniidae</taxon>
        <taxon>Owenia</taxon>
    </lineage>
</organism>
<accession>A0A8S4N307</accession>